<evidence type="ECO:0000256" key="3">
    <source>
        <dbReference type="ARBA" id="ARBA00022692"/>
    </source>
</evidence>
<dbReference type="GeneTree" id="ENSGT01010000222287"/>
<reference evidence="15" key="1">
    <citation type="journal article" date="2006" name="Science">
        <title>Ancient noncoding elements conserved in the human genome.</title>
        <authorList>
            <person name="Venkatesh B."/>
            <person name="Kirkness E.F."/>
            <person name="Loh Y.H."/>
            <person name="Halpern A.L."/>
            <person name="Lee A.P."/>
            <person name="Johnson J."/>
            <person name="Dandona N."/>
            <person name="Viswanathan L.D."/>
            <person name="Tay A."/>
            <person name="Venter J.C."/>
            <person name="Strausberg R.L."/>
            <person name="Brenner S."/>
        </authorList>
    </citation>
    <scope>NUCLEOTIDE SEQUENCE [LARGE SCALE GENOMIC DNA]</scope>
</reference>
<dbReference type="GO" id="GO:0043410">
    <property type="term" value="P:positive regulation of MAPK cascade"/>
    <property type="evidence" value="ECO:0007669"/>
    <property type="project" value="TreeGrafter"/>
</dbReference>
<keyword evidence="2" id="KW-1003">Cell membrane</keyword>
<dbReference type="Pfam" id="PF00001">
    <property type="entry name" value="7tm_1"/>
    <property type="match status" value="1"/>
</dbReference>
<reference evidence="14" key="4">
    <citation type="submission" date="2025-08" db="UniProtKB">
        <authorList>
            <consortium name="Ensembl"/>
        </authorList>
    </citation>
    <scope>IDENTIFICATION</scope>
</reference>
<name>A0A4W3JIN6_CALMI</name>
<proteinExistence type="inferred from homology"/>
<keyword evidence="10 11" id="KW-0807">Transducer</keyword>
<evidence type="ECO:0000256" key="1">
    <source>
        <dbReference type="ARBA" id="ARBA00004651"/>
    </source>
</evidence>
<keyword evidence="4 12" id="KW-1133">Transmembrane helix</keyword>
<evidence type="ECO:0000256" key="9">
    <source>
        <dbReference type="ARBA" id="ARBA00023180"/>
    </source>
</evidence>
<keyword evidence="9" id="KW-0325">Glycoprotein</keyword>
<feature type="transmembrane region" description="Helical" evidence="12">
    <location>
        <begin position="315"/>
        <end position="338"/>
    </location>
</feature>
<feature type="domain" description="G-protein coupled receptors family 1 profile" evidence="13">
    <location>
        <begin position="41"/>
        <end position="335"/>
    </location>
</feature>
<dbReference type="InterPro" id="IPR017452">
    <property type="entry name" value="GPCR_Rhodpsn_7TM"/>
</dbReference>
<evidence type="ECO:0000256" key="11">
    <source>
        <dbReference type="RuleBase" id="RU000688"/>
    </source>
</evidence>
<evidence type="ECO:0000313" key="15">
    <source>
        <dbReference type="Proteomes" id="UP000314986"/>
    </source>
</evidence>
<keyword evidence="5 11" id="KW-0297">G-protein coupled receptor</keyword>
<dbReference type="PRINTS" id="PR01101">
    <property type="entry name" value="5HTRECEPTOR"/>
</dbReference>
<evidence type="ECO:0000256" key="4">
    <source>
        <dbReference type="ARBA" id="ARBA00022989"/>
    </source>
</evidence>
<comment type="subcellular location">
    <subcellularLocation>
        <location evidence="1">Cell membrane</location>
        <topology evidence="1">Multi-pass membrane protein</topology>
    </subcellularLocation>
</comment>
<feature type="transmembrane region" description="Helical" evidence="12">
    <location>
        <begin position="282"/>
        <end position="303"/>
    </location>
</feature>
<organism evidence="14 15">
    <name type="scientific">Callorhinchus milii</name>
    <name type="common">Ghost shark</name>
    <dbReference type="NCBI Taxonomy" id="7868"/>
    <lineage>
        <taxon>Eukaryota</taxon>
        <taxon>Metazoa</taxon>
        <taxon>Chordata</taxon>
        <taxon>Craniata</taxon>
        <taxon>Vertebrata</taxon>
        <taxon>Chondrichthyes</taxon>
        <taxon>Holocephali</taxon>
        <taxon>Chimaeriformes</taxon>
        <taxon>Callorhinchidae</taxon>
        <taxon>Callorhinchus</taxon>
    </lineage>
</organism>
<dbReference type="SMART" id="SM01381">
    <property type="entry name" value="7TM_GPCR_Srsx"/>
    <property type="match status" value="1"/>
</dbReference>
<evidence type="ECO:0000256" key="10">
    <source>
        <dbReference type="ARBA" id="ARBA00023224"/>
    </source>
</evidence>
<dbReference type="PROSITE" id="PS50262">
    <property type="entry name" value="G_PROTEIN_RECEP_F1_2"/>
    <property type="match status" value="1"/>
</dbReference>
<evidence type="ECO:0000256" key="2">
    <source>
        <dbReference type="ARBA" id="ARBA00022475"/>
    </source>
</evidence>
<dbReference type="GO" id="GO:0005886">
    <property type="term" value="C:plasma membrane"/>
    <property type="evidence" value="ECO:0007669"/>
    <property type="project" value="UniProtKB-SubCell"/>
</dbReference>
<dbReference type="Proteomes" id="UP000314986">
    <property type="component" value="Unassembled WGS sequence"/>
</dbReference>
<dbReference type="SUPFAM" id="SSF81321">
    <property type="entry name" value="Family A G protein-coupled receptor-like"/>
    <property type="match status" value="1"/>
</dbReference>
<reference evidence="15" key="3">
    <citation type="journal article" date="2014" name="Nature">
        <title>Elephant shark genome provides unique insights into gnathostome evolution.</title>
        <authorList>
            <consortium name="International Elephant Shark Genome Sequencing Consortium"/>
            <person name="Venkatesh B."/>
            <person name="Lee A.P."/>
            <person name="Ravi V."/>
            <person name="Maurya A.K."/>
            <person name="Lian M.M."/>
            <person name="Swann J.B."/>
            <person name="Ohta Y."/>
            <person name="Flajnik M.F."/>
            <person name="Sutoh Y."/>
            <person name="Kasahara M."/>
            <person name="Hoon S."/>
            <person name="Gangu V."/>
            <person name="Roy S.W."/>
            <person name="Irimia M."/>
            <person name="Korzh V."/>
            <person name="Kondrychyn I."/>
            <person name="Lim Z.W."/>
            <person name="Tay B.H."/>
            <person name="Tohari S."/>
            <person name="Kong K.W."/>
            <person name="Ho S."/>
            <person name="Lorente-Galdos B."/>
            <person name="Quilez J."/>
            <person name="Marques-Bonet T."/>
            <person name="Raney B.J."/>
            <person name="Ingham P.W."/>
            <person name="Tay A."/>
            <person name="Hillier L.W."/>
            <person name="Minx P."/>
            <person name="Boehm T."/>
            <person name="Wilson R.K."/>
            <person name="Brenner S."/>
            <person name="Warren W.C."/>
        </authorList>
    </citation>
    <scope>NUCLEOTIDE SEQUENCE [LARGE SCALE GENOMIC DNA]</scope>
</reference>
<keyword evidence="3 11" id="KW-0812">Transmembrane</keyword>
<evidence type="ECO:0000256" key="6">
    <source>
        <dbReference type="ARBA" id="ARBA00023136"/>
    </source>
</evidence>
<dbReference type="Ensembl" id="ENSCMIT00000039848.1">
    <property type="protein sequence ID" value="ENSCMIP00000039281.1"/>
    <property type="gene ID" value="ENSCMIG00000016460.1"/>
</dbReference>
<evidence type="ECO:0000259" key="13">
    <source>
        <dbReference type="PROSITE" id="PS50262"/>
    </source>
</evidence>
<dbReference type="InterPro" id="IPR002231">
    <property type="entry name" value="5HT_rcpt"/>
</dbReference>
<protein>
    <recommendedName>
        <fullName evidence="13">G-protein coupled receptors family 1 profile domain-containing protein</fullName>
    </recommendedName>
</protein>
<dbReference type="OMA" id="VWMISIS"/>
<accession>A0A4W3JIN6</accession>
<dbReference type="Gene3D" id="1.20.1070.10">
    <property type="entry name" value="Rhodopsin 7-helix transmembrane proteins"/>
    <property type="match status" value="1"/>
</dbReference>
<dbReference type="InterPro" id="IPR000276">
    <property type="entry name" value="GPCR_Rhodpsn"/>
</dbReference>
<dbReference type="PANTHER" id="PTHR24248">
    <property type="entry name" value="ADRENERGIC RECEPTOR-RELATED G-PROTEIN COUPLED RECEPTOR"/>
    <property type="match status" value="1"/>
</dbReference>
<gene>
    <name evidence="14" type="primary">LOC103179607</name>
</gene>
<feature type="transmembrane region" description="Helical" evidence="12">
    <location>
        <begin position="141"/>
        <end position="163"/>
    </location>
</feature>
<comment type="similarity">
    <text evidence="11">Belongs to the G-protein coupled receptor 1 family.</text>
</comment>
<evidence type="ECO:0000256" key="7">
    <source>
        <dbReference type="ARBA" id="ARBA00023157"/>
    </source>
</evidence>
<dbReference type="InParanoid" id="A0A4W3JIN6"/>
<reference evidence="14" key="5">
    <citation type="submission" date="2025-09" db="UniProtKB">
        <authorList>
            <consortium name="Ensembl"/>
        </authorList>
    </citation>
    <scope>IDENTIFICATION</scope>
</reference>
<keyword evidence="7" id="KW-1015">Disulfide bond</keyword>
<evidence type="ECO:0000256" key="12">
    <source>
        <dbReference type="SAM" id="Phobius"/>
    </source>
</evidence>
<evidence type="ECO:0000313" key="14">
    <source>
        <dbReference type="Ensembl" id="ENSCMIP00000039281.1"/>
    </source>
</evidence>
<sequence>MEIPCSSFHKLVTTSLAWDLLGLKVSLSVVMAVITLATILSNLFVIVAVCLTRKLHTPANYLIASLAVTDLLVALLVMPISIAFTMQRTWVLGQVMCNIWVLLDVTLCTVSILHLCIIALDRYWAITHALKYTKHRTPFRAGLMIAAAWGIAVCISTSPLFWISSRTQEKQDECVFNENVFYCIFATCVSFYIPSLVLVFLYAKIYLAARSRILRAPSTKDSNIQHPEPTSSSQCSVNYNSQDMLNYYVEQPDRLIHIKMSSNFLQKKNISAAKERKATKTLGLILGAFIFCWLPFFTTTLVITICQEACWSNPVLIDFFTWLGFVNSLINPVIYTIFNKNFKRAFRKLVLSRLC</sequence>
<keyword evidence="6 12" id="KW-0472">Membrane</keyword>
<feature type="transmembrane region" description="Helical" evidence="12">
    <location>
        <begin position="61"/>
        <end position="87"/>
    </location>
</feature>
<keyword evidence="8 11" id="KW-0675">Receptor</keyword>
<feature type="transmembrane region" description="Helical" evidence="12">
    <location>
        <begin position="179"/>
        <end position="203"/>
    </location>
</feature>
<dbReference type="AlphaFoldDB" id="A0A4W3JIN6"/>
<dbReference type="GO" id="GO:0004993">
    <property type="term" value="F:G protein-coupled serotonin receptor activity"/>
    <property type="evidence" value="ECO:0007669"/>
    <property type="project" value="InterPro"/>
</dbReference>
<evidence type="ECO:0000256" key="5">
    <source>
        <dbReference type="ARBA" id="ARBA00023040"/>
    </source>
</evidence>
<keyword evidence="15" id="KW-1185">Reference proteome</keyword>
<dbReference type="PRINTS" id="PR00237">
    <property type="entry name" value="GPCRRHODOPSN"/>
</dbReference>
<feature type="transmembrane region" description="Helical" evidence="12">
    <location>
        <begin position="99"/>
        <end position="120"/>
    </location>
</feature>
<feature type="transmembrane region" description="Helical" evidence="12">
    <location>
        <begin position="25"/>
        <end position="49"/>
    </location>
</feature>
<dbReference type="PROSITE" id="PS00237">
    <property type="entry name" value="G_PROTEIN_RECEP_F1_1"/>
    <property type="match status" value="1"/>
</dbReference>
<dbReference type="PANTHER" id="PTHR24248:SF196">
    <property type="entry name" value="5-HYDROXYTRYPTAMINE RECEPTOR 1D"/>
    <property type="match status" value="1"/>
</dbReference>
<reference evidence="15" key="2">
    <citation type="journal article" date="2007" name="PLoS Biol.">
        <title>Survey sequencing and comparative analysis of the elephant shark (Callorhinchus milii) genome.</title>
        <authorList>
            <person name="Venkatesh B."/>
            <person name="Kirkness E.F."/>
            <person name="Loh Y.H."/>
            <person name="Halpern A.L."/>
            <person name="Lee A.P."/>
            <person name="Johnson J."/>
            <person name="Dandona N."/>
            <person name="Viswanathan L.D."/>
            <person name="Tay A."/>
            <person name="Venter J.C."/>
            <person name="Strausberg R.L."/>
            <person name="Brenner S."/>
        </authorList>
    </citation>
    <scope>NUCLEOTIDE SEQUENCE [LARGE SCALE GENOMIC DNA]</scope>
</reference>
<evidence type="ECO:0000256" key="8">
    <source>
        <dbReference type="ARBA" id="ARBA00023170"/>
    </source>
</evidence>
<dbReference type="GO" id="GO:0071880">
    <property type="term" value="P:adenylate cyclase-activating adrenergic receptor signaling pathway"/>
    <property type="evidence" value="ECO:0007669"/>
    <property type="project" value="TreeGrafter"/>
</dbReference>